<proteinExistence type="predicted"/>
<sequence>MKKILILVLISALIFSCKTQKGISLNEKEIQNENASAENLFKTIAQPVEFSTLKIKANADIESGNSYPSVALTLYIDKGNQIWANASLILPLARASIYPGGFKMYERIGKTYVDSNFDYLNNLLKVDFLTYKNMEDLLIGKIFFPIHAKDFNFSIENNYYILTSKHSMKVGSGKETRNFSRKLIFDSNYNLRQISMEDPSKNTYLQIDYDDYVNIEYKILPKNIKIFIKGEKEIKITLNYNKFEFVNMETPFEIPKGYSQRKIN</sequence>
<evidence type="ECO:0008006" key="3">
    <source>
        <dbReference type="Google" id="ProtNLM"/>
    </source>
</evidence>
<evidence type="ECO:0000313" key="2">
    <source>
        <dbReference type="Proteomes" id="UP000182761"/>
    </source>
</evidence>
<keyword evidence="2" id="KW-1185">Reference proteome</keyword>
<dbReference type="STRING" id="1586267.GCA_001418685_01064"/>
<protein>
    <recommendedName>
        <fullName evidence="3">DUF4292 domain-containing protein</fullName>
    </recommendedName>
</protein>
<dbReference type="Pfam" id="PF14125">
    <property type="entry name" value="DUF4292"/>
    <property type="match status" value="1"/>
</dbReference>
<dbReference type="Proteomes" id="UP000182761">
    <property type="component" value="Unassembled WGS sequence"/>
</dbReference>
<dbReference type="InterPro" id="IPR025634">
    <property type="entry name" value="DUF4292"/>
</dbReference>
<dbReference type="OrthoDB" id="849114at2"/>
<organism evidence="1 2">
    <name type="scientific">Apibacter mensalis</name>
    <dbReference type="NCBI Taxonomy" id="1586267"/>
    <lineage>
        <taxon>Bacteria</taxon>
        <taxon>Pseudomonadati</taxon>
        <taxon>Bacteroidota</taxon>
        <taxon>Flavobacteriia</taxon>
        <taxon>Flavobacteriales</taxon>
        <taxon>Weeksellaceae</taxon>
        <taxon>Apibacter</taxon>
    </lineage>
</organism>
<dbReference type="RefSeq" id="WP_055425425.1">
    <property type="nucleotide sequence ID" value="NZ_FCOR01000005.1"/>
</dbReference>
<evidence type="ECO:0000313" key="1">
    <source>
        <dbReference type="EMBL" id="CVK16218.1"/>
    </source>
</evidence>
<accession>A0A0X3AQR8</accession>
<dbReference type="PROSITE" id="PS51257">
    <property type="entry name" value="PROKAR_LIPOPROTEIN"/>
    <property type="match status" value="1"/>
</dbReference>
<dbReference type="AlphaFoldDB" id="A0A0X3AQR8"/>
<name>A0A0X3AQR8_9FLAO</name>
<reference evidence="1 2" key="1">
    <citation type="submission" date="2016-01" db="EMBL/GenBank/DDBJ databases">
        <authorList>
            <person name="McClelland M."/>
            <person name="Jain A."/>
            <person name="Saraogi P."/>
            <person name="Mendelson R."/>
            <person name="Westerman R."/>
            <person name="SanMiguel P."/>
            <person name="Csonka L."/>
        </authorList>
    </citation>
    <scope>NUCLEOTIDE SEQUENCE [LARGE SCALE GENOMIC DNA]</scope>
    <source>
        <strain evidence="1 2">R-53146</strain>
    </source>
</reference>
<dbReference type="EMBL" id="FCOR01000005">
    <property type="protein sequence ID" value="CVK16218.1"/>
    <property type="molecule type" value="Genomic_DNA"/>
</dbReference>
<gene>
    <name evidence="1" type="ORF">Ga0061079_105177</name>
</gene>